<keyword evidence="2" id="KW-0732">Signal</keyword>
<feature type="signal peptide" evidence="2">
    <location>
        <begin position="1"/>
        <end position="27"/>
    </location>
</feature>
<dbReference type="AlphaFoldDB" id="A0A4R3MP70"/>
<accession>A0A4R3MP70</accession>
<dbReference type="PROSITE" id="PS51272">
    <property type="entry name" value="SLH"/>
    <property type="match status" value="2"/>
</dbReference>
<dbReference type="OrthoDB" id="174569at2"/>
<evidence type="ECO:0000313" key="5">
    <source>
        <dbReference type="Proteomes" id="UP000294902"/>
    </source>
</evidence>
<reference evidence="4 5" key="1">
    <citation type="submission" date="2019-03" db="EMBL/GenBank/DDBJ databases">
        <title>Genomic Encyclopedia of Type Strains, Phase IV (KMG-IV): sequencing the most valuable type-strain genomes for metagenomic binning, comparative biology and taxonomic classification.</title>
        <authorList>
            <person name="Goeker M."/>
        </authorList>
    </citation>
    <scope>NUCLEOTIDE SEQUENCE [LARGE SCALE GENOMIC DNA]</scope>
    <source>
        <strain evidence="4 5">DSM 24629</strain>
    </source>
</reference>
<feature type="domain" description="SLH" evidence="3">
    <location>
        <begin position="28"/>
        <end position="91"/>
    </location>
</feature>
<evidence type="ECO:0000256" key="2">
    <source>
        <dbReference type="SAM" id="SignalP"/>
    </source>
</evidence>
<proteinExistence type="predicted"/>
<evidence type="ECO:0000256" key="1">
    <source>
        <dbReference type="ARBA" id="ARBA00022737"/>
    </source>
</evidence>
<keyword evidence="1" id="KW-0677">Repeat</keyword>
<protein>
    <submittedName>
        <fullName evidence="4">S-layer family protein</fullName>
    </submittedName>
</protein>
<evidence type="ECO:0000313" key="4">
    <source>
        <dbReference type="EMBL" id="TCT13978.1"/>
    </source>
</evidence>
<keyword evidence="5" id="KW-1185">Reference proteome</keyword>
<dbReference type="InterPro" id="IPR051465">
    <property type="entry name" value="Cell_Envelope_Struct_Comp"/>
</dbReference>
<dbReference type="PANTHER" id="PTHR43308">
    <property type="entry name" value="OUTER MEMBRANE PROTEIN ALPHA-RELATED"/>
    <property type="match status" value="1"/>
</dbReference>
<dbReference type="Pfam" id="PF00395">
    <property type="entry name" value="SLH"/>
    <property type="match status" value="2"/>
</dbReference>
<gene>
    <name evidence="4" type="ORF">EDC18_10747</name>
</gene>
<evidence type="ECO:0000259" key="3">
    <source>
        <dbReference type="PROSITE" id="PS51272"/>
    </source>
</evidence>
<dbReference type="RefSeq" id="WP_132252827.1">
    <property type="nucleotide sequence ID" value="NZ_SMAL01000007.1"/>
</dbReference>
<feature type="chain" id="PRO_5038469739" evidence="2">
    <location>
        <begin position="28"/>
        <end position="379"/>
    </location>
</feature>
<dbReference type="InterPro" id="IPR001119">
    <property type="entry name" value="SLH_dom"/>
</dbReference>
<sequence length="379" mass="43334">MKTAQMKKKLSVLLMVIIILTSINITAASNLNLKDINDHWAKNQIEELVSRGIINGYEDGTFRPENTLSTGEYLKLVIAALGFTDITNATSGHWANDYRTKAVDLGIIKSNDYVGNSQLNRPITRTEMTRIIVNAYEYKEKTSIPVNDDFKFIIKDFNNIGNNDVNTVLKSYKAGLIVGDTNNNFRPTGNATRAEATTVIMRLIDKSYRVSIDPDSLFNTVESLGLKMQQVEDFGDLFINLRTGIHNLLPRITEIVFIKEEHLPFKIENTIIYSIEKKVYNNVERIRVVQSISPRVNEGIDVFLINDKDKASRFRGDKTLFSGNIDDKKRDGVYDIVSIQDIGYYPNWKDFDFTTTEFILFRPFRDDVAIALENPWYKK</sequence>
<dbReference type="PANTHER" id="PTHR43308:SF5">
    <property type="entry name" value="S-LAYER PROTEIN _ PEPTIDOGLYCAN ENDO-BETA-N-ACETYLGLUCOSAMINIDASE"/>
    <property type="match status" value="1"/>
</dbReference>
<comment type="caution">
    <text evidence="4">The sequence shown here is derived from an EMBL/GenBank/DDBJ whole genome shotgun (WGS) entry which is preliminary data.</text>
</comment>
<name>A0A4R3MP70_9FIRM</name>
<organism evidence="4 5">
    <name type="scientific">Natranaerovirga pectinivora</name>
    <dbReference type="NCBI Taxonomy" id="682400"/>
    <lineage>
        <taxon>Bacteria</taxon>
        <taxon>Bacillati</taxon>
        <taxon>Bacillota</taxon>
        <taxon>Clostridia</taxon>
        <taxon>Lachnospirales</taxon>
        <taxon>Natranaerovirgaceae</taxon>
        <taxon>Natranaerovirga</taxon>
    </lineage>
</organism>
<dbReference type="Proteomes" id="UP000294902">
    <property type="component" value="Unassembled WGS sequence"/>
</dbReference>
<feature type="domain" description="SLH" evidence="3">
    <location>
        <begin position="151"/>
        <end position="214"/>
    </location>
</feature>
<dbReference type="EMBL" id="SMAL01000007">
    <property type="protein sequence ID" value="TCT13978.1"/>
    <property type="molecule type" value="Genomic_DNA"/>
</dbReference>